<evidence type="ECO:0000313" key="6">
    <source>
        <dbReference type="EMBL" id="KAG5174667.1"/>
    </source>
</evidence>
<dbReference type="Gene3D" id="3.40.50.300">
    <property type="entry name" value="P-loop containing nucleotide triphosphate hydrolases"/>
    <property type="match status" value="1"/>
</dbReference>
<evidence type="ECO:0000256" key="4">
    <source>
        <dbReference type="SAM" id="MobiDB-lite"/>
    </source>
</evidence>
<dbReference type="EMBL" id="JAFIQS010000001">
    <property type="protein sequence ID" value="KAG5174667.1"/>
    <property type="molecule type" value="Genomic_DNA"/>
</dbReference>
<feature type="compositionally biased region" description="Polar residues" evidence="4">
    <location>
        <begin position="118"/>
        <end position="143"/>
    </location>
</feature>
<evidence type="ECO:0000256" key="1">
    <source>
        <dbReference type="ARBA" id="ARBA00022574"/>
    </source>
</evidence>
<dbReference type="PANTHER" id="PTHR19848">
    <property type="entry name" value="WD40 REPEAT PROTEIN"/>
    <property type="match status" value="1"/>
</dbReference>
<dbReference type="PROSITE" id="PS50294">
    <property type="entry name" value="WD_REPEATS_REGION"/>
    <property type="match status" value="8"/>
</dbReference>
<reference evidence="6" key="1">
    <citation type="submission" date="2021-02" db="EMBL/GenBank/DDBJ databases">
        <title>Psilocybe cubensis genome.</title>
        <authorList>
            <person name="Mckernan K.J."/>
            <person name="Crawford S."/>
            <person name="Trippe A."/>
            <person name="Kane L.T."/>
            <person name="Mclaughlin S."/>
        </authorList>
    </citation>
    <scope>NUCLEOTIDE SEQUENCE [LARGE SCALE GENOMIC DNA]</scope>
    <source>
        <strain evidence="6">MGC-MH-2018</strain>
    </source>
</reference>
<feature type="repeat" description="WD" evidence="3">
    <location>
        <begin position="1044"/>
        <end position="1085"/>
    </location>
</feature>
<evidence type="ECO:0000256" key="3">
    <source>
        <dbReference type="PROSITE-ProRule" id="PRU00221"/>
    </source>
</evidence>
<dbReference type="InterPro" id="IPR019775">
    <property type="entry name" value="WD40_repeat_CS"/>
</dbReference>
<dbReference type="InterPro" id="IPR056884">
    <property type="entry name" value="NPHP3-like_N"/>
</dbReference>
<keyword evidence="2" id="KW-0677">Repeat</keyword>
<dbReference type="SUPFAM" id="SSF50978">
    <property type="entry name" value="WD40 repeat-like"/>
    <property type="match status" value="2"/>
</dbReference>
<dbReference type="Pfam" id="PF24883">
    <property type="entry name" value="NPHP3_N"/>
    <property type="match status" value="1"/>
</dbReference>
<dbReference type="InterPro" id="IPR020472">
    <property type="entry name" value="WD40_PAC1"/>
</dbReference>
<feature type="repeat" description="WD" evidence="3">
    <location>
        <begin position="1301"/>
        <end position="1331"/>
    </location>
</feature>
<sequence>MPHLPTTEDDAEEATTRSQVDPTVSRSRPSFFNRLKGAFRSRSPSREAAPAAGVLSRSRREVFQRDDQSDVGDINLGRSRASSVQSLPQISVESESPLHGNERVQSRLETRGRGKAVQNATPGISSSGTVQSSAQNAQPSLKTSSLDPAVVEAARTAALQTAIEMKGGAAPVSGITPGISGMGSSIDVGHFMSSFLSTLSKFNSAVDKIAQIHPYAQAAWTILSFASKAIVNQDIRDGSILTLLKKMDAVYTFLTAADLRDIESMKGIIEKICHQTLECSYFIREFSQNTKFRMRLLKNLLSDTDDRVQEFSNVFDDLLQQFRDKAARSTLIVVHRIWEDIAELAHDSDLQHMPYVQGAGLNLQKICLEGTREQILKDIIDWVNLNGQDDTSRIFWLHGNAGTGKSSIAHTIANYFEKLGRLGSCFCFDRNKFAEERHNKIFTVIAQDLAHTDKNIQKELAGIVHLNKALSNTSDIIQQWRELVVKPICKLSESMVGPIVIVIDALDESGNPESRKNLLRILAGKLKADNDSHVSKLPPNVRIILTSRTLSDIYNTLNDVDHVHSVAMDSISTTSTASDIAYYISEELEDIEIRGNDVSRLSSAAGELFEWARLACAYVRGDDDAGTDAKERLEHLLVRTEDAGVLLDKMYLLVLETLLPKDQPLRPMRLQRFLSVISQILGSAEPLTMDTLASMRRYFLDNGLGIVDVRTIIKPMGALLSGTTDPCAVIRPLHASFPEFLLDEKRSGEFFIDMSRIHVDLATASLSIMKEQLRFNICQLPSSYLPNSEVEDLDQRINDCISRELSYSSRFWTNHLQLAEYHVILVDAMREFFNHERLLFWIEILSLLKLVNTCAQAMWSVIKWVSGGNCFLIVQACANILQSSTNCADIADYASDVQKFVRMFGGAIAHSTPHLYLSALPFSPENSHINQAFGDRFCKMLRMDSGRSIDWPVLQETLKGHEGNINCVAFSPDGKHIVSGSNNRTLRLWDAETGEQIGAPLEGHEHWVWSVAFSPDGRHIVSGSLDKTLRLWDAQTREQIGAPLEGHQDWVWSVAFSPDGKHIVSGSRDSTLRLWNAETREQIGAPFEGHQSFVQSVAFSPNGRHIISSSDDKTLRLWDAETGKQIGAPFVGHQDSMQSVVFSPDGRCIVSGSYDQTLQMWDAKSRQQSIPFKGQHGLVQCIAFSPDGRHIVSSLHNKTLRIWDARTRKQIGIPFEGHQDWVRAVAFSPDGRRIVSGSDDKTLKLWDAKTEEQIGIPLEGNQNFLQSISFPLSGRPIISSLQNKTLKSPDAKIKEQVRIPIKGHLDNILSIAFSPNGRQIISGSQDKILRL</sequence>
<feature type="repeat" description="WD" evidence="3">
    <location>
        <begin position="1130"/>
        <end position="1171"/>
    </location>
</feature>
<proteinExistence type="predicted"/>
<evidence type="ECO:0000256" key="2">
    <source>
        <dbReference type="ARBA" id="ARBA00022737"/>
    </source>
</evidence>
<dbReference type="SUPFAM" id="SSF52540">
    <property type="entry name" value="P-loop containing nucleoside triphosphate hydrolases"/>
    <property type="match status" value="1"/>
</dbReference>
<dbReference type="PRINTS" id="PR00320">
    <property type="entry name" value="GPROTEINBRPT"/>
</dbReference>
<dbReference type="Pfam" id="PF00400">
    <property type="entry name" value="WD40"/>
    <property type="match status" value="8"/>
</dbReference>
<dbReference type="PROSITE" id="PS50082">
    <property type="entry name" value="WD_REPEATS_2"/>
    <property type="match status" value="8"/>
</dbReference>
<dbReference type="PROSITE" id="PS00678">
    <property type="entry name" value="WD_REPEATS_1"/>
    <property type="match status" value="7"/>
</dbReference>
<dbReference type="InterPro" id="IPR001680">
    <property type="entry name" value="WD40_rpt"/>
</dbReference>
<feature type="compositionally biased region" description="Basic and acidic residues" evidence="4">
    <location>
        <begin position="58"/>
        <end position="68"/>
    </location>
</feature>
<dbReference type="InterPro" id="IPR036322">
    <property type="entry name" value="WD40_repeat_dom_sf"/>
</dbReference>
<feature type="domain" description="Nephrocystin 3-like N-terminal" evidence="5">
    <location>
        <begin position="370"/>
        <end position="548"/>
    </location>
</feature>
<dbReference type="PANTHER" id="PTHR19848:SF8">
    <property type="entry name" value="F-BOX AND WD REPEAT DOMAIN CONTAINING 7"/>
    <property type="match status" value="1"/>
</dbReference>
<dbReference type="CDD" id="cd00200">
    <property type="entry name" value="WD40"/>
    <property type="match status" value="1"/>
</dbReference>
<dbReference type="OrthoDB" id="163438at2759"/>
<evidence type="ECO:0000259" key="5">
    <source>
        <dbReference type="Pfam" id="PF24883"/>
    </source>
</evidence>
<dbReference type="InterPro" id="IPR027417">
    <property type="entry name" value="P-loop_NTPase"/>
</dbReference>
<feature type="compositionally biased region" description="Basic and acidic residues" evidence="4">
    <location>
        <begin position="100"/>
        <end position="112"/>
    </location>
</feature>
<feature type="repeat" description="WD" evidence="3">
    <location>
        <begin position="958"/>
        <end position="999"/>
    </location>
</feature>
<feature type="repeat" description="WD" evidence="3">
    <location>
        <begin position="1172"/>
        <end position="1213"/>
    </location>
</feature>
<organism evidence="6">
    <name type="scientific">Psilocybe cubensis</name>
    <name type="common">Psychedelic mushroom</name>
    <name type="synonym">Stropharia cubensis</name>
    <dbReference type="NCBI Taxonomy" id="181762"/>
    <lineage>
        <taxon>Eukaryota</taxon>
        <taxon>Fungi</taxon>
        <taxon>Dikarya</taxon>
        <taxon>Basidiomycota</taxon>
        <taxon>Agaricomycotina</taxon>
        <taxon>Agaricomycetes</taxon>
        <taxon>Agaricomycetidae</taxon>
        <taxon>Agaricales</taxon>
        <taxon>Agaricineae</taxon>
        <taxon>Strophariaceae</taxon>
        <taxon>Psilocybe</taxon>
    </lineage>
</organism>
<protein>
    <recommendedName>
        <fullName evidence="5">Nephrocystin 3-like N-terminal domain-containing protein</fullName>
    </recommendedName>
</protein>
<dbReference type="InterPro" id="IPR015943">
    <property type="entry name" value="WD40/YVTN_repeat-like_dom_sf"/>
</dbReference>
<comment type="caution">
    <text evidence="6">The sequence shown here is derived from an EMBL/GenBank/DDBJ whole genome shotgun (WGS) entry which is preliminary data.</text>
</comment>
<feature type="compositionally biased region" description="Low complexity" evidence="4">
    <location>
        <begin position="38"/>
        <end position="52"/>
    </location>
</feature>
<dbReference type="Gene3D" id="2.130.10.10">
    <property type="entry name" value="YVTN repeat-like/Quinoprotein amine dehydrogenase"/>
    <property type="match status" value="3"/>
</dbReference>
<feature type="region of interest" description="Disordered" evidence="4">
    <location>
        <begin position="1"/>
        <end position="143"/>
    </location>
</feature>
<keyword evidence="1 3" id="KW-0853">WD repeat</keyword>
<accession>A0A8H7Y8H2</accession>
<feature type="compositionally biased region" description="Polar residues" evidence="4">
    <location>
        <begin position="17"/>
        <end position="30"/>
    </location>
</feature>
<gene>
    <name evidence="6" type="ORF">JR316_001330</name>
</gene>
<feature type="repeat" description="WD" evidence="3">
    <location>
        <begin position="1215"/>
        <end position="1256"/>
    </location>
</feature>
<name>A0A8H7Y8H2_PSICU</name>
<feature type="repeat" description="WD" evidence="3">
    <location>
        <begin position="1087"/>
        <end position="1128"/>
    </location>
</feature>
<feature type="repeat" description="WD" evidence="3">
    <location>
        <begin position="1001"/>
        <end position="1042"/>
    </location>
</feature>
<feature type="compositionally biased region" description="Polar residues" evidence="4">
    <location>
        <begin position="80"/>
        <end position="94"/>
    </location>
</feature>
<dbReference type="SMART" id="SM00320">
    <property type="entry name" value="WD40"/>
    <property type="match status" value="8"/>
</dbReference>